<reference evidence="2 3" key="1">
    <citation type="submission" date="2016-10" db="EMBL/GenBank/DDBJ databases">
        <authorList>
            <person name="de Groot N.N."/>
        </authorList>
    </citation>
    <scope>NUCLEOTIDE SEQUENCE [LARGE SCALE GENOMIC DNA]</scope>
    <source>
        <strain evidence="2 3">CGMCC 1.7005</strain>
    </source>
</reference>
<dbReference type="PANTHER" id="PTHR48101:SF1">
    <property type="entry name" value="METHYLMALONYL-COA MUTASE, LARGE SUBUNIT"/>
    <property type="match status" value="1"/>
</dbReference>
<organism evidence="2 3">
    <name type="scientific">Lishizhenia tianjinensis</name>
    <dbReference type="NCBI Taxonomy" id="477690"/>
    <lineage>
        <taxon>Bacteria</taxon>
        <taxon>Pseudomonadati</taxon>
        <taxon>Bacteroidota</taxon>
        <taxon>Flavobacteriia</taxon>
        <taxon>Flavobacteriales</taxon>
        <taxon>Crocinitomicaceae</taxon>
        <taxon>Lishizhenia</taxon>
    </lineage>
</organism>
<gene>
    <name evidence="2" type="ORF">SAMN05216474_1124</name>
</gene>
<evidence type="ECO:0000259" key="1">
    <source>
        <dbReference type="Pfam" id="PF01642"/>
    </source>
</evidence>
<dbReference type="SUPFAM" id="SSF51703">
    <property type="entry name" value="Cobalamin (vitamin B12)-dependent enzymes"/>
    <property type="match status" value="1"/>
</dbReference>
<dbReference type="EMBL" id="FPAS01000001">
    <property type="protein sequence ID" value="SFT53206.1"/>
    <property type="molecule type" value="Genomic_DNA"/>
</dbReference>
<dbReference type="AlphaFoldDB" id="A0A1I6YRX6"/>
<dbReference type="InterPro" id="IPR016176">
    <property type="entry name" value="Cbl-dep_enz_cat"/>
</dbReference>
<dbReference type="RefSeq" id="WP_090247330.1">
    <property type="nucleotide sequence ID" value="NZ_FPAS01000001.1"/>
</dbReference>
<dbReference type="GO" id="GO:0016866">
    <property type="term" value="F:intramolecular transferase activity"/>
    <property type="evidence" value="ECO:0007669"/>
    <property type="project" value="InterPro"/>
</dbReference>
<proteinExistence type="predicted"/>
<dbReference type="GO" id="GO:0031419">
    <property type="term" value="F:cobalamin binding"/>
    <property type="evidence" value="ECO:0007669"/>
    <property type="project" value="InterPro"/>
</dbReference>
<dbReference type="InterPro" id="IPR006099">
    <property type="entry name" value="MeMalonylCoA_mutase_a/b_cat"/>
</dbReference>
<name>A0A1I6YRX6_9FLAO</name>
<evidence type="ECO:0000313" key="3">
    <source>
        <dbReference type="Proteomes" id="UP000236454"/>
    </source>
</evidence>
<dbReference type="Gene3D" id="3.20.20.240">
    <property type="entry name" value="Methylmalonyl-CoA mutase"/>
    <property type="match status" value="2"/>
</dbReference>
<evidence type="ECO:0000313" key="2">
    <source>
        <dbReference type="EMBL" id="SFT53206.1"/>
    </source>
</evidence>
<accession>A0A1I6YRX6</accession>
<dbReference type="Pfam" id="PF01642">
    <property type="entry name" value="MM_CoA_mutase"/>
    <property type="match status" value="1"/>
</dbReference>
<dbReference type="STRING" id="477690.SAMN05216474_1124"/>
<keyword evidence="3" id="KW-1185">Reference proteome</keyword>
<protein>
    <submittedName>
        <fullName evidence="2">Methylmalonyl-CoA mutase</fullName>
    </submittedName>
</protein>
<dbReference type="PANTHER" id="PTHR48101">
    <property type="entry name" value="METHYLMALONYL-COA MUTASE, MITOCHONDRIAL-RELATED"/>
    <property type="match status" value="1"/>
</dbReference>
<dbReference type="OrthoDB" id="9762378at2"/>
<dbReference type="Proteomes" id="UP000236454">
    <property type="component" value="Unassembled WGS sequence"/>
</dbReference>
<feature type="domain" description="Methylmalonyl-CoA mutase alpha/beta chain catalytic" evidence="1">
    <location>
        <begin position="164"/>
        <end position="401"/>
    </location>
</feature>
<sequence>MSDFFKDFTIPSLNDWQAKITKDLRGSDFEEAMTNTYPLEEISYKANYHYSTSEVENEIPGTGDYKRGGKFEQNAWEIMAEVPANLDAKAQNAYALDALMKGNTALRLDFGNFSNEECKTVVEGIGFAHIHTFITVNNEEQFELAQEIAYQTENKVRILSKNSVAKNICIDAREVLVSGGNSTQEIAYALHKGHEELHLLIENGVSVDNAAACIHFKLGIGNLYFLEIAKFRVLRKLWSFIVEQYQPEHACSKVATIEAQTIDVNKSVKDPYTNLLRLTTECLSAAVGGADFIVVRPYDQRATNKRPEFTQRMANNISLILKEESYIDKVIDPAGGAYALEAITEVLEENAWKRFQALENGEMDAFIADVNAIRAQRIASVEEKKNTLIGINKFPNITDEDNTWLAAEKTVFGSELILERDANVEL</sequence>